<name>A0A1X6WPX3_9ENTE</name>
<organism evidence="5 6">
    <name type="scientific">Vagococcus fluvialis bH819</name>
    <dbReference type="NCBI Taxonomy" id="1255619"/>
    <lineage>
        <taxon>Bacteria</taxon>
        <taxon>Bacillati</taxon>
        <taxon>Bacillota</taxon>
        <taxon>Bacilli</taxon>
        <taxon>Lactobacillales</taxon>
        <taxon>Enterococcaceae</taxon>
        <taxon>Vagococcus</taxon>
    </lineage>
</organism>
<dbReference type="Gene3D" id="1.10.10.10">
    <property type="entry name" value="Winged helix-like DNA-binding domain superfamily/Winged helix DNA-binding domain"/>
    <property type="match status" value="1"/>
</dbReference>
<dbReference type="InterPro" id="IPR050661">
    <property type="entry name" value="BglG_antiterminators"/>
</dbReference>
<dbReference type="PANTHER" id="PTHR30185">
    <property type="entry name" value="CRYPTIC BETA-GLUCOSIDE BGL OPERON ANTITERMINATOR"/>
    <property type="match status" value="1"/>
</dbReference>
<accession>A0A1X6WPX3</accession>
<dbReference type="RefSeq" id="WP_086951936.1">
    <property type="nucleotide sequence ID" value="NZ_FWFD01000014.1"/>
</dbReference>
<sequence>MVILNTKEQRLISLLNFLENNNDITVENLATLLGCSKSTVLNDLTFFKNNWPNLITVSINKEQAIILNPTSSGNINQIIRDIVSDSLEAQLLKKIFLHPNQNIFFYAEMLYVSPSTLYRSMKRLKPFLQKWGISISNKNKTYELISNNEVDFDIIFFIIKYLEEIYALQISKLELSTDFEWFDRNYSYPLPEEQHFIYLVRHLLRTKNIETGPTFDHFVEFYNEILIGENFHQVINHLVQTISKWATVSTEDHEALNNIFMYCKKRESLFTLPQDIIYNRHTSFVENFSVQNPYIFDKLKKAIIHTMQRLEMNTDYLFDYIFYLILTNCHLIIDEKENKNIIIYSDLGRNHGDFLAYSIIRAFLDAPLSTMVVDKEFFENYHYDSADLIISTTDLPCDAPILFVNDYLTEKQYYQLRKELKIIQ</sequence>
<dbReference type="InterPro" id="IPR007737">
    <property type="entry name" value="Mga_HTH"/>
</dbReference>
<evidence type="ECO:0000313" key="6">
    <source>
        <dbReference type="Proteomes" id="UP000195918"/>
    </source>
</evidence>
<protein>
    <recommendedName>
        <fullName evidence="7">Mga helix-turn-helix domain-containing protein</fullName>
    </recommendedName>
</protein>
<dbReference type="InterPro" id="IPR036388">
    <property type="entry name" value="WH-like_DNA-bd_sf"/>
</dbReference>
<evidence type="ECO:0000259" key="4">
    <source>
        <dbReference type="Pfam" id="PF08280"/>
    </source>
</evidence>
<evidence type="ECO:0000313" key="5">
    <source>
        <dbReference type="EMBL" id="SLM86308.1"/>
    </source>
</evidence>
<evidence type="ECO:0008006" key="7">
    <source>
        <dbReference type="Google" id="ProtNLM"/>
    </source>
</evidence>
<reference evidence="6" key="1">
    <citation type="submission" date="2017-02" db="EMBL/GenBank/DDBJ databases">
        <authorList>
            <person name="Dridi B."/>
        </authorList>
    </citation>
    <scope>NUCLEOTIDE SEQUENCE [LARGE SCALE GENOMIC DNA]</scope>
    <source>
        <strain evidence="6">bH819</strain>
    </source>
</reference>
<keyword evidence="1" id="KW-0805">Transcription regulation</keyword>
<evidence type="ECO:0000256" key="1">
    <source>
        <dbReference type="ARBA" id="ARBA00023015"/>
    </source>
</evidence>
<dbReference type="Pfam" id="PF08280">
    <property type="entry name" value="HTH_Mga"/>
    <property type="match status" value="1"/>
</dbReference>
<dbReference type="EMBL" id="FWFD01000014">
    <property type="protein sequence ID" value="SLM86308.1"/>
    <property type="molecule type" value="Genomic_DNA"/>
</dbReference>
<dbReference type="Pfam" id="PF05043">
    <property type="entry name" value="Mga"/>
    <property type="match status" value="1"/>
</dbReference>
<keyword evidence="6" id="KW-1185">Reference proteome</keyword>
<keyword evidence="2" id="KW-0804">Transcription</keyword>
<dbReference type="PANTHER" id="PTHR30185:SF18">
    <property type="entry name" value="TRANSCRIPTIONAL REGULATOR MTLR"/>
    <property type="match status" value="1"/>
</dbReference>
<feature type="domain" description="M protein trans-acting positive regulator (MGA) HTH" evidence="4">
    <location>
        <begin position="7"/>
        <end position="62"/>
    </location>
</feature>
<dbReference type="AlphaFoldDB" id="A0A1X6WPX3"/>
<dbReference type="Proteomes" id="UP000195918">
    <property type="component" value="Unassembled WGS sequence"/>
</dbReference>
<dbReference type="OrthoDB" id="1646817at2"/>
<gene>
    <name evidence="5" type="ORF">FM121_09475</name>
</gene>
<dbReference type="InterPro" id="IPR013199">
    <property type="entry name" value="HTH_Mga_DNA-bd_dom"/>
</dbReference>
<evidence type="ECO:0000256" key="2">
    <source>
        <dbReference type="ARBA" id="ARBA00023163"/>
    </source>
</evidence>
<feature type="domain" description="Mga helix-turn-helix" evidence="3">
    <location>
        <begin position="75"/>
        <end position="156"/>
    </location>
</feature>
<evidence type="ECO:0000259" key="3">
    <source>
        <dbReference type="Pfam" id="PF05043"/>
    </source>
</evidence>
<proteinExistence type="predicted"/>